<keyword evidence="2" id="KW-1185">Reference proteome</keyword>
<dbReference type="PANTHER" id="PTHR43245:SF11">
    <property type="entry name" value="LD23561P"/>
    <property type="match status" value="1"/>
</dbReference>
<protein>
    <recommendedName>
        <fullName evidence="3">NAD-dependent epimerase/dehydratase domain-containing protein</fullName>
    </recommendedName>
</protein>
<dbReference type="SUPFAM" id="SSF51735">
    <property type="entry name" value="NAD(P)-binding Rossmann-fold domains"/>
    <property type="match status" value="1"/>
</dbReference>
<dbReference type="EMBL" id="JBCAWK010000002">
    <property type="protein sequence ID" value="KAK8865698.1"/>
    <property type="molecule type" value="Genomic_DNA"/>
</dbReference>
<dbReference type="GeneID" id="92178102"/>
<evidence type="ECO:0000313" key="2">
    <source>
        <dbReference type="Proteomes" id="UP001388673"/>
    </source>
</evidence>
<accession>A0AAW0Z4B2</accession>
<dbReference type="RefSeq" id="XP_066805177.1">
    <property type="nucleotide sequence ID" value="XM_066943976.1"/>
</dbReference>
<proteinExistence type="predicted"/>
<dbReference type="InterPro" id="IPR050177">
    <property type="entry name" value="Lipid_A_modif_metabolic_enz"/>
</dbReference>
<reference evidence="1 2" key="1">
    <citation type="journal article" date="2024" name="bioRxiv">
        <title>Comparative genomics of Cryptococcus and Kwoniella reveals pathogenesis evolution and contrasting karyotype dynamics via intercentromeric recombination or chromosome fusion.</title>
        <authorList>
            <person name="Coelho M.A."/>
            <person name="David-Palma M."/>
            <person name="Shea T."/>
            <person name="Bowers K."/>
            <person name="McGinley-Smith S."/>
            <person name="Mohammad A.W."/>
            <person name="Gnirke A."/>
            <person name="Yurkov A.M."/>
            <person name="Nowrousian M."/>
            <person name="Sun S."/>
            <person name="Cuomo C.A."/>
            <person name="Heitman J."/>
        </authorList>
    </citation>
    <scope>NUCLEOTIDE SEQUENCE [LARGE SCALE GENOMIC DNA]</scope>
    <source>
        <strain evidence="1 2">CBS 13917</strain>
    </source>
</reference>
<organism evidence="1 2">
    <name type="scientific">Kwoniella newhampshirensis</name>
    <dbReference type="NCBI Taxonomy" id="1651941"/>
    <lineage>
        <taxon>Eukaryota</taxon>
        <taxon>Fungi</taxon>
        <taxon>Dikarya</taxon>
        <taxon>Basidiomycota</taxon>
        <taxon>Agaricomycotina</taxon>
        <taxon>Tremellomycetes</taxon>
        <taxon>Tremellales</taxon>
        <taxon>Cryptococcaceae</taxon>
        <taxon>Kwoniella</taxon>
    </lineage>
</organism>
<gene>
    <name evidence="1" type="ORF">IAR55_000843</name>
</gene>
<evidence type="ECO:0008006" key="3">
    <source>
        <dbReference type="Google" id="ProtNLM"/>
    </source>
</evidence>
<dbReference type="Proteomes" id="UP001388673">
    <property type="component" value="Unassembled WGS sequence"/>
</dbReference>
<dbReference type="KEGG" id="kne:92178102"/>
<sequence>MSDKLSPPSKPLTVLILGGTTTVARALCLYLLEPKSSRASFVRLADRFSVSPPTTYLDSPFLSLLGDPNTALEYKQVNLGSVDRHEEVFTPPRTWKGEKIQREAGGGFDVVFDLTGETGFDKPELIQITHTYQLALSLATSASKLPPSLMPRSYVRLTFPFYEMKSLPSSSIGHAESAELRQDGVRGRWWHETLRGTGLLPGLNFGVVRCGAWYGRGTWEGEILPRLVIGHIYQYLKEEMKFLYNSDLRINTIHSLDIAQALYLLSLYLLSTPRATVLSQSASPVAFSFRSQSSSSSTLSLSSSSKNKRISVSETWRTIPTVVSEKEKVQIPLFNVVDEGDSTQGSLARAVAQVWGIKFGFLNSTMAILVQQFAKTDFEEMVEDVNEMHVQAWSDMLSRSNPPIDSSPITPFLDQHAFRKMAICLDGSKAKRILGFKPLFPGVEVDELRRIVHDFQEDRLW</sequence>
<dbReference type="InterPro" id="IPR036291">
    <property type="entry name" value="NAD(P)-bd_dom_sf"/>
</dbReference>
<evidence type="ECO:0000313" key="1">
    <source>
        <dbReference type="EMBL" id="KAK8865698.1"/>
    </source>
</evidence>
<name>A0AAW0Z4B2_9TREE</name>
<dbReference type="PANTHER" id="PTHR43245">
    <property type="entry name" value="BIFUNCTIONAL POLYMYXIN RESISTANCE PROTEIN ARNA"/>
    <property type="match status" value="1"/>
</dbReference>
<comment type="caution">
    <text evidence="1">The sequence shown here is derived from an EMBL/GenBank/DDBJ whole genome shotgun (WGS) entry which is preliminary data.</text>
</comment>
<dbReference type="AlphaFoldDB" id="A0AAW0Z4B2"/>